<proteinExistence type="predicted"/>
<evidence type="ECO:0000256" key="1">
    <source>
        <dbReference type="SAM" id="Phobius"/>
    </source>
</evidence>
<dbReference type="Gramene" id="CDX89464">
    <property type="protein sequence ID" value="CDX89464"/>
    <property type="gene ID" value="GSBRNA2T00149726001"/>
</dbReference>
<dbReference type="AlphaFoldDB" id="A0A816K3B6"/>
<reference evidence="2" key="1">
    <citation type="submission" date="2021-01" db="EMBL/GenBank/DDBJ databases">
        <authorList>
            <consortium name="Genoscope - CEA"/>
            <person name="William W."/>
        </authorList>
    </citation>
    <scope>NUCLEOTIDE SEQUENCE</scope>
</reference>
<sequence length="84" mass="10332">MLHYSVLSELLCVIWTTRYYYELLCVIWTTRYYYGLPRTTLNYLELLCSMHVSMNLCFRLIIYFRKHISYITRLYGHICVYLPN</sequence>
<keyword evidence="1" id="KW-0472">Membrane</keyword>
<evidence type="ECO:0000313" key="2">
    <source>
        <dbReference type="EMBL" id="CAF1860631.1"/>
    </source>
</evidence>
<dbReference type="Proteomes" id="UP001295469">
    <property type="component" value="Chromosome C04"/>
</dbReference>
<feature type="transmembrane region" description="Helical" evidence="1">
    <location>
        <begin position="43"/>
        <end position="64"/>
    </location>
</feature>
<dbReference type="EMBL" id="HG994368">
    <property type="protein sequence ID" value="CAF1860631.1"/>
    <property type="molecule type" value="Genomic_DNA"/>
</dbReference>
<name>A0A816K3B6_BRANA</name>
<keyword evidence="1" id="KW-1133">Transmembrane helix</keyword>
<accession>A0A816K3B6</accession>
<protein>
    <submittedName>
        <fullName evidence="2">(rape) hypothetical protein</fullName>
    </submittedName>
</protein>
<keyword evidence="1" id="KW-0812">Transmembrane</keyword>
<organism evidence="2">
    <name type="scientific">Brassica napus</name>
    <name type="common">Rape</name>
    <dbReference type="NCBI Taxonomy" id="3708"/>
    <lineage>
        <taxon>Eukaryota</taxon>
        <taxon>Viridiplantae</taxon>
        <taxon>Streptophyta</taxon>
        <taxon>Embryophyta</taxon>
        <taxon>Tracheophyta</taxon>
        <taxon>Spermatophyta</taxon>
        <taxon>Magnoliopsida</taxon>
        <taxon>eudicotyledons</taxon>
        <taxon>Gunneridae</taxon>
        <taxon>Pentapetalae</taxon>
        <taxon>rosids</taxon>
        <taxon>malvids</taxon>
        <taxon>Brassicales</taxon>
        <taxon>Brassicaceae</taxon>
        <taxon>Brassiceae</taxon>
        <taxon>Brassica</taxon>
    </lineage>
</organism>
<gene>
    <name evidence="2" type="ORF">DARMORV10_C04P51540.1</name>
</gene>